<organism evidence="15 16">
    <name type="scientific">Penicillium oxalicum (strain 114-2 / CGMCC 5302)</name>
    <name type="common">Penicillium decumbens</name>
    <dbReference type="NCBI Taxonomy" id="933388"/>
    <lineage>
        <taxon>Eukaryota</taxon>
        <taxon>Fungi</taxon>
        <taxon>Dikarya</taxon>
        <taxon>Ascomycota</taxon>
        <taxon>Pezizomycotina</taxon>
        <taxon>Eurotiomycetes</taxon>
        <taxon>Eurotiomycetidae</taxon>
        <taxon>Eurotiales</taxon>
        <taxon>Aspergillaceae</taxon>
        <taxon>Penicillium</taxon>
    </lineage>
</organism>
<evidence type="ECO:0000256" key="10">
    <source>
        <dbReference type="ARBA" id="ARBA00023180"/>
    </source>
</evidence>
<dbReference type="GO" id="GO:0005886">
    <property type="term" value="C:plasma membrane"/>
    <property type="evidence" value="ECO:0007669"/>
    <property type="project" value="UniProtKB-SubCell"/>
</dbReference>
<feature type="domain" description="ABC transporter" evidence="13">
    <location>
        <begin position="609"/>
        <end position="837"/>
    </location>
</feature>
<feature type="transmembrane region" description="Helical" evidence="12">
    <location>
        <begin position="276"/>
        <end position="297"/>
    </location>
</feature>
<dbReference type="PROSITE" id="PS50893">
    <property type="entry name" value="ABC_TRANSPORTER_2"/>
    <property type="match status" value="2"/>
</dbReference>
<protein>
    <recommendedName>
        <fullName evidence="17">ABC transporter</fullName>
    </recommendedName>
</protein>
<evidence type="ECO:0000256" key="8">
    <source>
        <dbReference type="ARBA" id="ARBA00022989"/>
    </source>
</evidence>
<dbReference type="CDD" id="cd18580">
    <property type="entry name" value="ABC_6TM_ABCC_D2"/>
    <property type="match status" value="1"/>
</dbReference>
<feature type="compositionally biased region" description="Low complexity" evidence="11">
    <location>
        <begin position="859"/>
        <end position="868"/>
    </location>
</feature>
<feature type="transmembrane region" description="Helical" evidence="12">
    <location>
        <begin position="411"/>
        <end position="436"/>
    </location>
</feature>
<feature type="transmembrane region" description="Helical" evidence="12">
    <location>
        <begin position="494"/>
        <end position="521"/>
    </location>
</feature>
<evidence type="ECO:0000259" key="14">
    <source>
        <dbReference type="PROSITE" id="PS50929"/>
    </source>
</evidence>
<keyword evidence="4" id="KW-1003">Cell membrane</keyword>
<feature type="domain" description="ABC transmembrane type-1" evidence="14">
    <location>
        <begin position="889"/>
        <end position="1170"/>
    </location>
</feature>
<reference evidence="15 16" key="1">
    <citation type="journal article" date="2013" name="PLoS ONE">
        <title>Genomic and secretomic analyses reveal unique features of the lignocellulolytic enzyme system of Penicillium decumbens.</title>
        <authorList>
            <person name="Liu G."/>
            <person name="Zhang L."/>
            <person name="Wei X."/>
            <person name="Zou G."/>
            <person name="Qin Y."/>
            <person name="Ma L."/>
            <person name="Li J."/>
            <person name="Zheng H."/>
            <person name="Wang S."/>
            <person name="Wang C."/>
            <person name="Xun L."/>
            <person name="Zhao G.-P."/>
            <person name="Zhou Z."/>
            <person name="Qu Y."/>
        </authorList>
    </citation>
    <scope>NUCLEOTIDE SEQUENCE [LARGE SCALE GENOMIC DNA]</scope>
    <source>
        <strain evidence="16">114-2 / CGMCC 5302</strain>
    </source>
</reference>
<keyword evidence="5 12" id="KW-0812">Transmembrane</keyword>
<dbReference type="GO" id="GO:0005524">
    <property type="term" value="F:ATP binding"/>
    <property type="evidence" value="ECO:0007669"/>
    <property type="project" value="UniProtKB-KW"/>
</dbReference>
<comment type="subcellular location">
    <subcellularLocation>
        <location evidence="1">Cell membrane</location>
        <topology evidence="1">Multi-pass membrane protein</topology>
    </subcellularLocation>
</comment>
<feature type="domain" description="ABC transmembrane type-1" evidence="14">
    <location>
        <begin position="277"/>
        <end position="545"/>
    </location>
</feature>
<evidence type="ECO:0000256" key="11">
    <source>
        <dbReference type="SAM" id="MobiDB-lite"/>
    </source>
</evidence>
<evidence type="ECO:0000259" key="13">
    <source>
        <dbReference type="PROSITE" id="PS50893"/>
    </source>
</evidence>
<feature type="domain" description="ABC transporter" evidence="13">
    <location>
        <begin position="1207"/>
        <end position="1438"/>
    </location>
</feature>
<dbReference type="OrthoDB" id="6500128at2759"/>
<dbReference type="Proteomes" id="UP000019376">
    <property type="component" value="Unassembled WGS sequence"/>
</dbReference>
<gene>
    <name evidence="15" type="ORF">PDE_02735</name>
</gene>
<evidence type="ECO:0000256" key="12">
    <source>
        <dbReference type="SAM" id="Phobius"/>
    </source>
</evidence>
<feature type="transmembrane region" description="Helical" evidence="12">
    <location>
        <begin position="928"/>
        <end position="954"/>
    </location>
</feature>
<dbReference type="InterPro" id="IPR056227">
    <property type="entry name" value="TMD0_ABC"/>
</dbReference>
<accession>S7ZGM3</accession>
<keyword evidence="16" id="KW-1185">Reference proteome</keyword>
<dbReference type="InterPro" id="IPR036640">
    <property type="entry name" value="ABC1_TM_sf"/>
</dbReference>
<dbReference type="GO" id="GO:0016887">
    <property type="term" value="F:ATP hydrolysis activity"/>
    <property type="evidence" value="ECO:0007669"/>
    <property type="project" value="InterPro"/>
</dbReference>
<dbReference type="SUPFAM" id="SSF90123">
    <property type="entry name" value="ABC transporter transmembrane region"/>
    <property type="match status" value="2"/>
</dbReference>
<sequence>MMPALFDQSLRCPVVDGDWLGPVIARTFENGANFTLVFEETIFTLLPVLILSIVGAFRILHIAQASDRVNRSWLYTAKATAWAIYIAFDLILLILWNKPSTPRTKMTLPTAFIKLAVSLWMPYWSHLEHTRSVQPSSIICLYMSTTLLLDIFRLRTLSLLPDNRLVATFFFIECLIKASTLILESTGKRSFLRPPDHRISPESTANVFNRYVFWWINKVIWTGSKNSLTIDSLPVLDDAIGAASVSDKLLRSWVKFDPYQPNALLWAFSAQYKWKFVGGALIRLLVAGLTLAQVIIIQQLLVFIEEYEHANATNQDFIFVGTYAAVYAGLAVSFTAYQHQTCRFATMARGCLVSLTSSKTLRCKQTLVHDTKTVSGIHSDIERACDVFKHVHDFAFSLIEAALALWLLTRLLGLATVASVFVFAVCLISASILAYASGRAQYRWLSAVEARLMATSRILRDMRIVKMTGLLRPVVADLQDLRLTETEASFSFRVYTVILLTFSYISMAIAPVFGFGMYTILAKTRDSGTLRSSTAFSALTLYFILDQRLITLIDGPEKMKLTIQCFQRVQKHLLASESTDNRDIVSAKYSTFENTDPNDGHIQPKSYCAITNSLSAAWSLDSEPVLKCVTLEIMTGVTTMLVGPPGCGKSTMLKTLLGEVPFISGRVSTTFKDAAYCSQIPWICHGTIRQNIVVGSPWDQDWYSTVVRACCLQADFDQFAKGDQTSLDSIPAQLNESQKKRVGLARALFARKSVYILDDILQGLGETTEREILDQVFSSDGILRKAGRTVIMATTSAHHLLYADTFISLNENGHMIQQGSYDAPAIRHSFNGPGTNHEHHDSTSLMPGTLEQRPPNLADTQGQDSQGQDTSDFIPYFYYLQSMGGPLLALLIACASSFVASFMLQQIWLNRWAESNMQRPNEDIGYWLGIYGALGCLALVCTFIVHWLFIVILVPRTTYRFYDVLFRSLLSATTSLGTPRQTEAAINRLDEDFGVIDGELPEAFELTLYAILSFLGESILIFIGSSYLVVMAIPVVFVIIVFLGHFYVRTARQIRLLDSQAKAHLRSHCDDLMSGIVTIRAYGWLETYRCQGVAALEFSQRTRYTFECIQRWLSITLDLTVAGIATFVVTVALFVKGGQHSNMLGIALFNLVGFSGTLHVLIKQWTSLDKNIGAISRICTVVRDLNPEDLVTESKNIPSLWPERGLIYMNGVTASYDLSSDAALHDINLIIAPGEKVALCGETGSGKSSLLSAILRILDPSKGFIQIDGMDIAQIPHELVRSRLNMIPCDTVWLRGTWRRNINPEGNIPDETIIAVLGAVGLWSIIRSLGGLDAAVDENVLSIGQQRLFSVARALCHPSSIVLIDESTTSTDLETDTLVLDVVRSYFQGRTVLAVSYNLDKILDFDRIAFMEHGRIVEFDTPKALLSKERGAFKTMFETLRRRPLILPSNSDPRYGHDSDYHKVAAMMPE</sequence>
<dbReference type="Pfam" id="PF00005">
    <property type="entry name" value="ABC_tran"/>
    <property type="match status" value="2"/>
</dbReference>
<dbReference type="STRING" id="933388.S7ZGM3"/>
<keyword evidence="9 12" id="KW-0472">Membrane</keyword>
<keyword evidence="10" id="KW-0325">Glycoprotein</keyword>
<dbReference type="PANTHER" id="PTHR24223:SF399">
    <property type="entry name" value="ABC TRANSPORTER ATNG"/>
    <property type="match status" value="1"/>
</dbReference>
<dbReference type="InterPro" id="IPR011527">
    <property type="entry name" value="ABC1_TM_dom"/>
</dbReference>
<feature type="transmembrane region" description="Helical" evidence="12">
    <location>
        <begin position="317"/>
        <end position="337"/>
    </location>
</feature>
<evidence type="ECO:0000256" key="5">
    <source>
        <dbReference type="ARBA" id="ARBA00022692"/>
    </source>
</evidence>
<dbReference type="Gene3D" id="3.40.50.300">
    <property type="entry name" value="P-loop containing nucleotide triphosphate hydrolases"/>
    <property type="match status" value="2"/>
</dbReference>
<dbReference type="FunFam" id="3.40.50.300:FF:002145">
    <property type="entry name" value="ABC transporter (MsbA subfamily)"/>
    <property type="match status" value="1"/>
</dbReference>
<evidence type="ECO:0000256" key="1">
    <source>
        <dbReference type="ARBA" id="ARBA00004651"/>
    </source>
</evidence>
<dbReference type="PhylomeDB" id="S7ZGM3"/>
<evidence type="ECO:0000256" key="9">
    <source>
        <dbReference type="ARBA" id="ARBA00023136"/>
    </source>
</evidence>
<dbReference type="Pfam" id="PF24357">
    <property type="entry name" value="TMD0_ABC"/>
    <property type="match status" value="1"/>
</dbReference>
<name>S7ZGM3_PENO1</name>
<feature type="transmembrane region" description="Helical" evidence="12">
    <location>
        <begin position="72"/>
        <end position="96"/>
    </location>
</feature>
<keyword evidence="8 12" id="KW-1133">Transmembrane helix</keyword>
<feature type="transmembrane region" description="Helical" evidence="12">
    <location>
        <begin position="1029"/>
        <end position="1048"/>
    </location>
</feature>
<dbReference type="GO" id="GO:0140359">
    <property type="term" value="F:ABC-type transporter activity"/>
    <property type="evidence" value="ECO:0007669"/>
    <property type="project" value="InterPro"/>
</dbReference>
<dbReference type="InterPro" id="IPR003593">
    <property type="entry name" value="AAA+_ATPase"/>
</dbReference>
<evidence type="ECO:0000313" key="16">
    <source>
        <dbReference type="Proteomes" id="UP000019376"/>
    </source>
</evidence>
<dbReference type="Pfam" id="PF00664">
    <property type="entry name" value="ABC_membrane"/>
    <property type="match status" value="1"/>
</dbReference>
<dbReference type="HOGENOM" id="CLU_000604_27_5_1"/>
<evidence type="ECO:0000256" key="4">
    <source>
        <dbReference type="ARBA" id="ARBA00022475"/>
    </source>
</evidence>
<dbReference type="eggNOG" id="KOG0054">
    <property type="taxonomic scope" value="Eukaryota"/>
</dbReference>
<feature type="transmembrane region" description="Helical" evidence="12">
    <location>
        <begin position="1141"/>
        <end position="1162"/>
    </location>
</feature>
<evidence type="ECO:0000256" key="6">
    <source>
        <dbReference type="ARBA" id="ARBA00022741"/>
    </source>
</evidence>
<dbReference type="SUPFAM" id="SSF52540">
    <property type="entry name" value="P-loop containing nucleoside triphosphate hydrolases"/>
    <property type="match status" value="2"/>
</dbReference>
<dbReference type="Gene3D" id="1.20.1560.10">
    <property type="entry name" value="ABC transporter type 1, transmembrane domain"/>
    <property type="match status" value="2"/>
</dbReference>
<dbReference type="PROSITE" id="PS50929">
    <property type="entry name" value="ABC_TM1F"/>
    <property type="match status" value="2"/>
</dbReference>
<keyword evidence="6" id="KW-0547">Nucleotide-binding</keyword>
<feature type="region of interest" description="Disordered" evidence="11">
    <location>
        <begin position="826"/>
        <end position="868"/>
    </location>
</feature>
<dbReference type="InterPro" id="IPR027417">
    <property type="entry name" value="P-loop_NTPase"/>
</dbReference>
<dbReference type="SMART" id="SM00382">
    <property type="entry name" value="AAA"/>
    <property type="match status" value="2"/>
</dbReference>
<evidence type="ECO:0008006" key="17">
    <source>
        <dbReference type="Google" id="ProtNLM"/>
    </source>
</evidence>
<evidence type="ECO:0000256" key="3">
    <source>
        <dbReference type="ARBA" id="ARBA00022448"/>
    </source>
</evidence>
<dbReference type="InterPro" id="IPR050173">
    <property type="entry name" value="ABC_transporter_C-like"/>
</dbReference>
<dbReference type="InterPro" id="IPR003439">
    <property type="entry name" value="ABC_transporter-like_ATP-bd"/>
</dbReference>
<feature type="transmembrane region" description="Helical" evidence="12">
    <location>
        <begin position="887"/>
        <end position="908"/>
    </location>
</feature>
<feature type="transmembrane region" description="Helical" evidence="12">
    <location>
        <begin position="42"/>
        <end position="60"/>
    </location>
</feature>
<feature type="transmembrane region" description="Helical" evidence="12">
    <location>
        <begin position="1006"/>
        <end position="1023"/>
    </location>
</feature>
<keyword evidence="3" id="KW-0813">Transport</keyword>
<evidence type="ECO:0000313" key="15">
    <source>
        <dbReference type="EMBL" id="EPS27791.1"/>
    </source>
</evidence>
<comment type="similarity">
    <text evidence="2">Belongs to the ABC transporter superfamily. ABCC family. Conjugate transporter (TC 3.A.1.208) subfamily.</text>
</comment>
<keyword evidence="7" id="KW-0067">ATP-binding</keyword>
<dbReference type="EMBL" id="KB644410">
    <property type="protein sequence ID" value="EPS27791.1"/>
    <property type="molecule type" value="Genomic_DNA"/>
</dbReference>
<dbReference type="InterPro" id="IPR044726">
    <property type="entry name" value="ABCC_6TM_D2"/>
</dbReference>
<proteinExistence type="inferred from homology"/>
<evidence type="ECO:0000256" key="2">
    <source>
        <dbReference type="ARBA" id="ARBA00009726"/>
    </source>
</evidence>
<dbReference type="PANTHER" id="PTHR24223">
    <property type="entry name" value="ATP-BINDING CASSETTE SUB-FAMILY C"/>
    <property type="match status" value="1"/>
</dbReference>
<feature type="transmembrane region" description="Helical" evidence="12">
    <location>
        <begin position="1112"/>
        <end position="1135"/>
    </location>
</feature>
<evidence type="ECO:0000256" key="7">
    <source>
        <dbReference type="ARBA" id="ARBA00022840"/>
    </source>
</evidence>